<dbReference type="EMBL" id="QJKJ01000057">
    <property type="protein sequence ID" value="RDY14557.1"/>
    <property type="molecule type" value="Genomic_DNA"/>
</dbReference>
<evidence type="ECO:0008006" key="3">
    <source>
        <dbReference type="Google" id="ProtNLM"/>
    </source>
</evidence>
<dbReference type="AlphaFoldDB" id="A0A371IHL6"/>
<name>A0A371IHL6_MUCPR</name>
<gene>
    <name evidence="1" type="ORF">CR513_00370</name>
</gene>
<evidence type="ECO:0000313" key="1">
    <source>
        <dbReference type="EMBL" id="RDY14557.1"/>
    </source>
</evidence>
<comment type="caution">
    <text evidence="1">The sequence shown here is derived from an EMBL/GenBank/DDBJ whole genome shotgun (WGS) entry which is preliminary data.</text>
</comment>
<feature type="non-terminal residue" evidence="1">
    <location>
        <position position="1"/>
    </location>
</feature>
<reference evidence="1" key="1">
    <citation type="submission" date="2018-05" db="EMBL/GenBank/DDBJ databases">
        <title>Draft genome of Mucuna pruriens seed.</title>
        <authorList>
            <person name="Nnadi N.E."/>
            <person name="Vos R."/>
            <person name="Hasami M.H."/>
            <person name="Devisetty U.K."/>
            <person name="Aguiy J.C."/>
        </authorList>
    </citation>
    <scope>NUCLEOTIDE SEQUENCE [LARGE SCALE GENOMIC DNA]</scope>
    <source>
        <strain evidence="1">JCA_2017</strain>
    </source>
</reference>
<keyword evidence="2" id="KW-1185">Reference proteome</keyword>
<dbReference type="Proteomes" id="UP000257109">
    <property type="component" value="Unassembled WGS sequence"/>
</dbReference>
<evidence type="ECO:0000313" key="2">
    <source>
        <dbReference type="Proteomes" id="UP000257109"/>
    </source>
</evidence>
<sequence length="151" mass="17002">MRPSTTYGMIPTYGDFVMIKLFVSAFLMSRSIRSSSFVMQHLEATTMNQLGRSGKYLIVGSIGRPFLGTRTNSSTPVKNAKKLEWPLVEDMRCLNNPYCFAKSLMFGTMCQDVWGINFIEATKTNDAKVVVDFLKSNIFCRFGVPKVLISD</sequence>
<accession>A0A371IHL6</accession>
<organism evidence="1 2">
    <name type="scientific">Mucuna pruriens</name>
    <name type="common">Velvet bean</name>
    <name type="synonym">Dolichos pruriens</name>
    <dbReference type="NCBI Taxonomy" id="157652"/>
    <lineage>
        <taxon>Eukaryota</taxon>
        <taxon>Viridiplantae</taxon>
        <taxon>Streptophyta</taxon>
        <taxon>Embryophyta</taxon>
        <taxon>Tracheophyta</taxon>
        <taxon>Spermatophyta</taxon>
        <taxon>Magnoliopsida</taxon>
        <taxon>eudicotyledons</taxon>
        <taxon>Gunneridae</taxon>
        <taxon>Pentapetalae</taxon>
        <taxon>rosids</taxon>
        <taxon>fabids</taxon>
        <taxon>Fabales</taxon>
        <taxon>Fabaceae</taxon>
        <taxon>Papilionoideae</taxon>
        <taxon>50 kb inversion clade</taxon>
        <taxon>NPAAA clade</taxon>
        <taxon>indigoferoid/millettioid clade</taxon>
        <taxon>Phaseoleae</taxon>
        <taxon>Mucuna</taxon>
    </lineage>
</organism>
<proteinExistence type="predicted"/>
<protein>
    <recommendedName>
        <fullName evidence="3">Integrase catalytic domain-containing protein</fullName>
    </recommendedName>
</protein>